<accession>A0A127I1Z8</accession>
<name>A0A127I1Z8_PSEAZ</name>
<dbReference type="RefSeq" id="WP_061436668.1">
    <property type="nucleotide sequence ID" value="NZ_CP014546.1"/>
</dbReference>
<sequence>MKKNTLDTIRCFENSRRANPGISALPDGVLEDQVPGFPGLLKRAASLSENTKLIVPRPDDFSTDPLEPDFFSLWIKPNDAADFGDPYLTQSVSSLPATGLEVNIARARRAPGIHQIKYSFFVFKVGNTTESLPQLLIADLEGAYEAYVGTIPAPIPPSDLPASVGADYFMSKPNESAIFTIPDYVPYGKAPGDRALFFFANSDDPYLPVVGNPDPYWPIPADRTFPLPLSVVQGAPDGVHSLRYLIVDAPGNPMYKQSGAFNFDVSLFPKPSNFKAPTIDLAVPGDGLTDRADVTALNGLTVRIPGYDNVLRADDELVVTLTTSLGSHTELPFPVGSATFPVPIQIDYATLVALYGATVGLLPLTVSYSVKRRTVSYPAVLTATTDLDLFVVGPTPGGSDLINNKLNPVRVIGRDFLGAEGPDNELTPDHATRPAIARIKLWSDPPTPDARAFTIRLYYDGLFVPPALPVPSGVADQEIDMVILWPAIVAGKNGTKLAYYTIESAGTTNKQQSPLTPVNVTANFVSLDKPVVQNLTANVFINCDSFVPKGPPPGNLVVFIPPSTEFALNMVVTLHWQGYSDDAATAGMEVPAAVGTATHTIMQQSDINLGFTINLGPYATIFKTIQPTFATRLAGSAKLFYSIPQAGGGSLNSNNAIQRVRGQKSGAPGTNGTFCDGSAVPGP</sequence>
<protein>
    <submittedName>
        <fullName evidence="2">Uncharacterized protein</fullName>
    </submittedName>
</protein>
<dbReference type="KEGG" id="pazo:AYR47_20895"/>
<dbReference type="Proteomes" id="UP000070516">
    <property type="component" value="Chromosome"/>
</dbReference>
<feature type="region of interest" description="Disordered" evidence="1">
    <location>
        <begin position="662"/>
        <end position="683"/>
    </location>
</feature>
<evidence type="ECO:0000313" key="2">
    <source>
        <dbReference type="EMBL" id="AMN80610.1"/>
    </source>
</evidence>
<dbReference type="AlphaFoldDB" id="A0A127I1Z8"/>
<organism evidence="2 3">
    <name type="scientific">Pseudomonas azotoformans</name>
    <dbReference type="NCBI Taxonomy" id="47878"/>
    <lineage>
        <taxon>Bacteria</taxon>
        <taxon>Pseudomonadati</taxon>
        <taxon>Pseudomonadota</taxon>
        <taxon>Gammaproteobacteria</taxon>
        <taxon>Pseudomonadales</taxon>
        <taxon>Pseudomonadaceae</taxon>
        <taxon>Pseudomonas</taxon>
    </lineage>
</organism>
<evidence type="ECO:0000313" key="3">
    <source>
        <dbReference type="Proteomes" id="UP000070516"/>
    </source>
</evidence>
<gene>
    <name evidence="2" type="ORF">AYR47_20895</name>
</gene>
<evidence type="ECO:0000256" key="1">
    <source>
        <dbReference type="SAM" id="MobiDB-lite"/>
    </source>
</evidence>
<reference evidence="2 3" key="1">
    <citation type="submission" date="2016-02" db="EMBL/GenBank/DDBJ databases">
        <title>Complete genome sequence of Pseudomonas azotoformans S4.</title>
        <authorList>
            <person name="Fang Y."/>
            <person name="Wu L."/>
            <person name="Feng G."/>
        </authorList>
    </citation>
    <scope>NUCLEOTIDE SEQUENCE [LARGE SCALE GENOMIC DNA]</scope>
    <source>
        <strain evidence="2 3">S4</strain>
    </source>
</reference>
<proteinExistence type="predicted"/>
<dbReference type="EMBL" id="CP014546">
    <property type="protein sequence ID" value="AMN80610.1"/>
    <property type="molecule type" value="Genomic_DNA"/>
</dbReference>